<keyword evidence="1" id="KW-0378">Hydrolase</keyword>
<gene>
    <name evidence="2" type="ORF">AAF712_003228</name>
</gene>
<evidence type="ECO:0000313" key="3">
    <source>
        <dbReference type="Proteomes" id="UP001437256"/>
    </source>
</evidence>
<evidence type="ECO:0008006" key="4">
    <source>
        <dbReference type="Google" id="ProtNLM"/>
    </source>
</evidence>
<protein>
    <recommendedName>
        <fullName evidence="4">Phosphoglycerate mutase</fullName>
    </recommendedName>
</protein>
<dbReference type="InterPro" id="IPR013078">
    <property type="entry name" value="His_Pase_superF_clade-1"/>
</dbReference>
<evidence type="ECO:0000313" key="2">
    <source>
        <dbReference type="EMBL" id="KAL0069570.1"/>
    </source>
</evidence>
<organism evidence="2 3">
    <name type="scientific">Marasmius tenuissimus</name>
    <dbReference type="NCBI Taxonomy" id="585030"/>
    <lineage>
        <taxon>Eukaryota</taxon>
        <taxon>Fungi</taxon>
        <taxon>Dikarya</taxon>
        <taxon>Basidiomycota</taxon>
        <taxon>Agaricomycotina</taxon>
        <taxon>Agaricomycetes</taxon>
        <taxon>Agaricomycetidae</taxon>
        <taxon>Agaricales</taxon>
        <taxon>Marasmiineae</taxon>
        <taxon>Marasmiaceae</taxon>
        <taxon>Marasmius</taxon>
    </lineage>
</organism>
<dbReference type="InterPro" id="IPR029033">
    <property type="entry name" value="His_PPase_superfam"/>
</dbReference>
<dbReference type="CDD" id="cd07067">
    <property type="entry name" value="HP_PGM_like"/>
    <property type="match status" value="1"/>
</dbReference>
<proteinExistence type="predicted"/>
<dbReference type="PANTHER" id="PTHR46517">
    <property type="entry name" value="FRUCTOSE-2,6-BISPHOSPHATASE TIGAR"/>
    <property type="match status" value="1"/>
</dbReference>
<comment type="caution">
    <text evidence="2">The sequence shown here is derived from an EMBL/GenBank/DDBJ whole genome shotgun (WGS) entry which is preliminary data.</text>
</comment>
<reference evidence="2 3" key="1">
    <citation type="submission" date="2024-05" db="EMBL/GenBank/DDBJ databases">
        <title>A draft genome resource for the thread blight pathogen Marasmius tenuissimus strain MS-2.</title>
        <authorList>
            <person name="Yulfo-Soto G.E."/>
            <person name="Baruah I.K."/>
            <person name="Amoako-Attah I."/>
            <person name="Bukari Y."/>
            <person name="Meinhardt L.W."/>
            <person name="Bailey B.A."/>
            <person name="Cohen S.P."/>
        </authorList>
    </citation>
    <scope>NUCLEOTIDE SEQUENCE [LARGE SCALE GENOMIC DNA]</scope>
    <source>
        <strain evidence="2 3">MS-2</strain>
    </source>
</reference>
<keyword evidence="3" id="KW-1185">Reference proteome</keyword>
<dbReference type="EMBL" id="JBBXMP010000011">
    <property type="protein sequence ID" value="KAL0069570.1"/>
    <property type="molecule type" value="Genomic_DNA"/>
</dbReference>
<evidence type="ECO:0000256" key="1">
    <source>
        <dbReference type="ARBA" id="ARBA00022801"/>
    </source>
</evidence>
<dbReference type="PANTHER" id="PTHR46517:SF1">
    <property type="entry name" value="FRUCTOSE-2,6-BISPHOSPHATASE TIGAR"/>
    <property type="match status" value="1"/>
</dbReference>
<dbReference type="InterPro" id="IPR051695">
    <property type="entry name" value="Phosphoglycerate_Mutase"/>
</dbReference>
<dbReference type="SUPFAM" id="SSF53254">
    <property type="entry name" value="Phosphoglycerate mutase-like"/>
    <property type="match status" value="1"/>
</dbReference>
<sequence>MLTVTFIRHGESEDNTKWIWAGWKDAPLSAQGRKACHPLLFSIQAAAAGKYFSTTQFTAIYASPLLRAYQTAEAVRDGSQQQPPLTIIKNPKLREQYFGIAEGKPWEAAMPQDSYPTLEEAYANGVFPVLVGRDERFPEGESLNDLGRRAAEAIQECVLPHLQGSNSDEDRHIILASHGLCISELVSALVRLDPEADTGVDYRGLLNTAWTRAAVSLKDPSSKDFDASKPPALNVKITDFNISKHLDEVGAIPVKSADAKQAFFAGQTDAAEANATSEKL</sequence>
<dbReference type="Proteomes" id="UP001437256">
    <property type="component" value="Unassembled WGS sequence"/>
</dbReference>
<dbReference type="Gene3D" id="3.40.50.1240">
    <property type="entry name" value="Phosphoglycerate mutase-like"/>
    <property type="match status" value="1"/>
</dbReference>
<dbReference type="SMART" id="SM00855">
    <property type="entry name" value="PGAM"/>
    <property type="match status" value="1"/>
</dbReference>
<name>A0ABR3A6H3_9AGAR</name>
<accession>A0ABR3A6H3</accession>
<dbReference type="Pfam" id="PF00300">
    <property type="entry name" value="His_Phos_1"/>
    <property type="match status" value="1"/>
</dbReference>